<organism evidence="2 3">
    <name type="scientific">Mycobacterium paraense</name>
    <dbReference type="NCBI Taxonomy" id="767916"/>
    <lineage>
        <taxon>Bacteria</taxon>
        <taxon>Bacillati</taxon>
        <taxon>Actinomycetota</taxon>
        <taxon>Actinomycetes</taxon>
        <taxon>Mycobacteriales</taxon>
        <taxon>Mycobacteriaceae</taxon>
        <taxon>Mycobacterium</taxon>
        <taxon>Mycobacterium simiae complex</taxon>
    </lineage>
</organism>
<proteinExistence type="predicted"/>
<dbReference type="Proteomes" id="UP000193285">
    <property type="component" value="Unassembled WGS sequence"/>
</dbReference>
<dbReference type="STRING" id="767916.AWB91_19835"/>
<sequence>MEMWELVAREQIRDTLARYNWSGDAGRPDGLAETFCADGVLEIRGSEPLRGRTEIAAFLTGVAGNVAARADARPVVRHNLANVLFTGLTPERAEVSSYFTVVTQIGLDHFGRYRDILVPDGGTWLIRHRKVSTDWAAPNSTMATPHN</sequence>
<accession>A0A1X2AQY7</accession>
<dbReference type="OrthoDB" id="4743474at2"/>
<dbReference type="EMBL" id="LQPN01000006">
    <property type="protein sequence ID" value="ORW53847.1"/>
    <property type="molecule type" value="Genomic_DNA"/>
</dbReference>
<gene>
    <name evidence="2" type="ORF">AWB90_01760</name>
</gene>
<dbReference type="SUPFAM" id="SSF54427">
    <property type="entry name" value="NTF2-like"/>
    <property type="match status" value="1"/>
</dbReference>
<reference evidence="2 3" key="1">
    <citation type="journal article" date="2015" name="Emerg. Microbes Infect.">
        <title>Characterization of 17 strains belonging to the Mycobacterium simiae complex and description of Mycobacterium paraense sp. nov.</title>
        <authorList>
            <person name="Fusco da Costa A.R."/>
            <person name="Fedrizzi T."/>
            <person name="Lopes M.L."/>
            <person name="Pecorari M."/>
            <person name="Oliveira da Costa W.L."/>
            <person name="Giacobazzi E."/>
            <person name="da Costa Bahia J.R."/>
            <person name="De Sanctis V."/>
            <person name="Batista Lima K.V."/>
            <person name="Bertorelli R."/>
            <person name="Grottola A."/>
            <person name="Fabio A."/>
            <person name="Mariottini A."/>
            <person name="Ferretti P."/>
            <person name="Di Leva F."/>
            <person name="Fregni Serpini G."/>
            <person name="Tagliazucchi S."/>
            <person name="Rumpianesi F."/>
            <person name="Jousson O."/>
            <person name="Segata N."/>
            <person name="Tortoli E."/>
        </authorList>
    </citation>
    <scope>NUCLEOTIDE SEQUENCE [LARGE SCALE GENOMIC DNA]</scope>
    <source>
        <strain evidence="2 3">IEC33</strain>
    </source>
</reference>
<evidence type="ECO:0000259" key="1">
    <source>
        <dbReference type="Pfam" id="PF13577"/>
    </source>
</evidence>
<dbReference type="RefSeq" id="WP_085243820.1">
    <property type="nucleotide sequence ID" value="NZ_LQPN01000006.1"/>
</dbReference>
<dbReference type="InterPro" id="IPR032710">
    <property type="entry name" value="NTF2-like_dom_sf"/>
</dbReference>
<feature type="domain" description="SnoaL-like" evidence="1">
    <location>
        <begin position="5"/>
        <end position="130"/>
    </location>
</feature>
<evidence type="ECO:0000313" key="3">
    <source>
        <dbReference type="Proteomes" id="UP000193285"/>
    </source>
</evidence>
<dbReference type="AlphaFoldDB" id="A0A1X2AQY7"/>
<name>A0A1X2AQY7_9MYCO</name>
<dbReference type="InterPro" id="IPR037401">
    <property type="entry name" value="SnoaL-like"/>
</dbReference>
<comment type="caution">
    <text evidence="2">The sequence shown here is derived from an EMBL/GenBank/DDBJ whole genome shotgun (WGS) entry which is preliminary data.</text>
</comment>
<protein>
    <recommendedName>
        <fullName evidence="1">SnoaL-like domain-containing protein</fullName>
    </recommendedName>
</protein>
<evidence type="ECO:0000313" key="2">
    <source>
        <dbReference type="EMBL" id="ORW53847.1"/>
    </source>
</evidence>
<dbReference type="Gene3D" id="3.10.450.50">
    <property type="match status" value="1"/>
</dbReference>
<dbReference type="Pfam" id="PF13577">
    <property type="entry name" value="SnoaL_4"/>
    <property type="match status" value="1"/>
</dbReference>